<organism evidence="1 2">
    <name type="scientific">Melastoma candidum</name>
    <dbReference type="NCBI Taxonomy" id="119954"/>
    <lineage>
        <taxon>Eukaryota</taxon>
        <taxon>Viridiplantae</taxon>
        <taxon>Streptophyta</taxon>
        <taxon>Embryophyta</taxon>
        <taxon>Tracheophyta</taxon>
        <taxon>Spermatophyta</taxon>
        <taxon>Magnoliopsida</taxon>
        <taxon>eudicotyledons</taxon>
        <taxon>Gunneridae</taxon>
        <taxon>Pentapetalae</taxon>
        <taxon>rosids</taxon>
        <taxon>malvids</taxon>
        <taxon>Myrtales</taxon>
        <taxon>Melastomataceae</taxon>
        <taxon>Melastomatoideae</taxon>
        <taxon>Melastomateae</taxon>
        <taxon>Melastoma</taxon>
    </lineage>
</organism>
<proteinExistence type="predicted"/>
<keyword evidence="2" id="KW-1185">Reference proteome</keyword>
<name>A0ACB9NR98_9MYRT</name>
<gene>
    <name evidence="1" type="ORF">MLD38_023540</name>
</gene>
<protein>
    <submittedName>
        <fullName evidence="1">Uncharacterized protein</fullName>
    </submittedName>
</protein>
<comment type="caution">
    <text evidence="1">The sequence shown here is derived from an EMBL/GenBank/DDBJ whole genome shotgun (WGS) entry which is preliminary data.</text>
</comment>
<accession>A0ACB9NR98</accession>
<evidence type="ECO:0000313" key="1">
    <source>
        <dbReference type="EMBL" id="KAI4338486.1"/>
    </source>
</evidence>
<dbReference type="EMBL" id="CM042886">
    <property type="protein sequence ID" value="KAI4338486.1"/>
    <property type="molecule type" value="Genomic_DNA"/>
</dbReference>
<sequence>MHKAVAFLAPKKTRKFEDFYVEWIDALDVTLLPVLNGSGAGITEAFLASHVDRIHQHFQNYYTALDAAVISCPHRHLPLLLHPPWFSPLQVPFLFLGDLHPFLLTTLLRSFVLDRDDEDGETDLDEDGGQSDMKSPPSEYYHEEGPDDDDDAREIHDVHRRMATAWKRPSGVLISRIGEMERWVRRMVPDLTSRVRVSQHRFAEKLGKRLDMYEEDGNGLGVREAAEEEMKEMVTAFLEGNRLRRSVMEEIMRATDAYQAASYFQALGQFIVGLRDKKVVEKSEQYMLVLP</sequence>
<dbReference type="Proteomes" id="UP001057402">
    <property type="component" value="Chromosome 7"/>
</dbReference>
<reference evidence="2" key="1">
    <citation type="journal article" date="2023" name="Front. Plant Sci.">
        <title>Chromosomal-level genome assembly of Melastoma candidum provides insights into trichome evolution.</title>
        <authorList>
            <person name="Zhong Y."/>
            <person name="Wu W."/>
            <person name="Sun C."/>
            <person name="Zou P."/>
            <person name="Liu Y."/>
            <person name="Dai S."/>
            <person name="Zhou R."/>
        </authorList>
    </citation>
    <scope>NUCLEOTIDE SEQUENCE [LARGE SCALE GENOMIC DNA]</scope>
</reference>
<evidence type="ECO:0000313" key="2">
    <source>
        <dbReference type="Proteomes" id="UP001057402"/>
    </source>
</evidence>